<evidence type="ECO:0000313" key="11">
    <source>
        <dbReference type="EMBL" id="QCI24389.1"/>
    </source>
</evidence>
<comment type="similarity">
    <text evidence="3">Belongs to the peptidase M23B family.</text>
</comment>
<dbReference type="GO" id="GO:0046872">
    <property type="term" value="F:metal ion binding"/>
    <property type="evidence" value="ECO:0007669"/>
    <property type="project" value="UniProtKB-KW"/>
</dbReference>
<dbReference type="PANTHER" id="PTHR21666">
    <property type="entry name" value="PEPTIDASE-RELATED"/>
    <property type="match status" value="1"/>
</dbReference>
<evidence type="ECO:0000256" key="7">
    <source>
        <dbReference type="ARBA" id="ARBA00022833"/>
    </source>
</evidence>
<comment type="subcellular location">
    <subcellularLocation>
        <location evidence="2">Cell membrane</location>
        <topology evidence="2">Single-pass membrane protein</topology>
    </subcellularLocation>
</comment>
<evidence type="ECO:0000256" key="8">
    <source>
        <dbReference type="ARBA" id="ARBA00023049"/>
    </source>
</evidence>
<dbReference type="InterPro" id="IPR016047">
    <property type="entry name" value="M23ase_b-sheet_dom"/>
</dbReference>
<dbReference type="GO" id="GO:0006508">
    <property type="term" value="P:proteolysis"/>
    <property type="evidence" value="ECO:0007669"/>
    <property type="project" value="UniProtKB-KW"/>
</dbReference>
<evidence type="ECO:0000256" key="9">
    <source>
        <dbReference type="SAM" id="Phobius"/>
    </source>
</evidence>
<comment type="cofactor">
    <cofactor evidence="1">
        <name>Zn(2+)</name>
        <dbReference type="ChEBI" id="CHEBI:29105"/>
    </cofactor>
</comment>
<evidence type="ECO:0000256" key="5">
    <source>
        <dbReference type="ARBA" id="ARBA00022723"/>
    </source>
</evidence>
<protein>
    <submittedName>
        <fullName evidence="11">Murein DD-endopeptidase MepM</fullName>
    </submittedName>
</protein>
<evidence type="ECO:0000256" key="2">
    <source>
        <dbReference type="ARBA" id="ARBA00004162"/>
    </source>
</evidence>
<keyword evidence="9" id="KW-0472">Membrane</keyword>
<dbReference type="Gene3D" id="3.10.450.350">
    <property type="match status" value="2"/>
</dbReference>
<keyword evidence="9" id="KW-0812">Transmembrane</keyword>
<organism evidence="11 12">
    <name type="scientific">Buchnera aphidicola</name>
    <name type="common">Muscaphis stroyani</name>
    <dbReference type="NCBI Taxonomy" id="1241869"/>
    <lineage>
        <taxon>Bacteria</taxon>
        <taxon>Pseudomonadati</taxon>
        <taxon>Pseudomonadota</taxon>
        <taxon>Gammaproteobacteria</taxon>
        <taxon>Enterobacterales</taxon>
        <taxon>Erwiniaceae</taxon>
        <taxon>Buchnera</taxon>
    </lineage>
</organism>
<dbReference type="CDD" id="cd12797">
    <property type="entry name" value="M23_peptidase"/>
    <property type="match status" value="1"/>
</dbReference>
<dbReference type="FunFam" id="2.70.70.10:FF:000002">
    <property type="entry name" value="Murein DD-endopeptidase MepM"/>
    <property type="match status" value="1"/>
</dbReference>
<dbReference type="Pfam" id="PF01551">
    <property type="entry name" value="Peptidase_M23"/>
    <property type="match status" value="1"/>
</dbReference>
<dbReference type="GO" id="GO:0004222">
    <property type="term" value="F:metalloendopeptidase activity"/>
    <property type="evidence" value="ECO:0007669"/>
    <property type="project" value="TreeGrafter"/>
</dbReference>
<keyword evidence="7" id="KW-0862">Zinc</keyword>
<evidence type="ECO:0000256" key="3">
    <source>
        <dbReference type="ARBA" id="ARBA00006646"/>
    </source>
</evidence>
<dbReference type="Pfam" id="PF19425">
    <property type="entry name" value="Csd3_N2"/>
    <property type="match status" value="1"/>
</dbReference>
<keyword evidence="5" id="KW-0479">Metal-binding</keyword>
<feature type="transmembrane region" description="Helical" evidence="9">
    <location>
        <begin position="21"/>
        <end position="39"/>
    </location>
</feature>
<sequence length="404" mass="47355">MQKICQSLFYLKTHVKKTIELIINLKLFVFLFFITFFSVSKANILLKKNCYKKKDNNCIKYQYTIFKGDQIGTILNQSGVNINDILKLIKKDSCLNVINIGDTFSWTINKSGELLELKWYFSKIQKKIYKRVSNNFIVINHFPKILLKNKIILIKKNSNFFKSAQKSGLNKNEIYEIIKAIKWQINFNKLNIGSNFNLIFLYKSDSLEKTKKNRYLLGIKLNNFGKTYYSIRAFNESFYNINGLNEKNDFMDFSFLKKYRISSKFNLNRLHPITHRVSRHLGIDLAMPEGTPVLATSNGQVKKAEFNSIAGFFIEIEHLNQFKTRYMHLKKILIHPGDEIKKGEKIALSGNTGRTTGPHLHYEIWNNNCAINPMNVQYLFFKILTNEEKKIFLKESKKILKMLK</sequence>
<keyword evidence="9" id="KW-1133">Transmembrane helix</keyword>
<dbReference type="OrthoDB" id="9805070at2"/>
<proteinExistence type="inferred from homology"/>
<gene>
    <name evidence="11" type="primary">mepM</name>
    <name evidence="11" type="ORF">D9V75_01535</name>
</gene>
<feature type="domain" description="LysM" evidence="10">
    <location>
        <begin position="61"/>
        <end position="106"/>
    </location>
</feature>
<evidence type="ECO:0000313" key="12">
    <source>
        <dbReference type="Proteomes" id="UP000298673"/>
    </source>
</evidence>
<dbReference type="AlphaFoldDB" id="A0A4D6Y5I2"/>
<dbReference type="InterPro" id="IPR011055">
    <property type="entry name" value="Dup_hybrid_motif"/>
</dbReference>
<dbReference type="InterPro" id="IPR018392">
    <property type="entry name" value="LysM"/>
</dbReference>
<reference evidence="11 12" key="1">
    <citation type="submission" date="2018-12" db="EMBL/GenBank/DDBJ databases">
        <authorList>
            <person name="Chong R.A."/>
        </authorList>
    </citation>
    <scope>NUCLEOTIDE SEQUENCE [LARGE SCALE GENOMIC DNA]</scope>
    <source>
        <strain evidence="11 12">Mst</strain>
    </source>
</reference>
<keyword evidence="8" id="KW-0482">Metalloprotease</keyword>
<dbReference type="GO" id="GO:0005886">
    <property type="term" value="C:plasma membrane"/>
    <property type="evidence" value="ECO:0007669"/>
    <property type="project" value="UniProtKB-SubCell"/>
</dbReference>
<dbReference type="Gene3D" id="2.70.70.10">
    <property type="entry name" value="Glucose Permease (Domain IIA)"/>
    <property type="match status" value="1"/>
</dbReference>
<dbReference type="SUPFAM" id="SSF51261">
    <property type="entry name" value="Duplicated hybrid motif"/>
    <property type="match status" value="1"/>
</dbReference>
<keyword evidence="4" id="KW-0645">Protease</keyword>
<dbReference type="PANTHER" id="PTHR21666:SF292">
    <property type="entry name" value="MUREIN DD-ENDOPEPTIDASE MEPM"/>
    <property type="match status" value="1"/>
</dbReference>
<dbReference type="PROSITE" id="PS51782">
    <property type="entry name" value="LYSM"/>
    <property type="match status" value="1"/>
</dbReference>
<evidence type="ECO:0000256" key="1">
    <source>
        <dbReference type="ARBA" id="ARBA00001947"/>
    </source>
</evidence>
<dbReference type="EMBL" id="CP034861">
    <property type="protein sequence ID" value="QCI24389.1"/>
    <property type="molecule type" value="Genomic_DNA"/>
</dbReference>
<keyword evidence="6" id="KW-0378">Hydrolase</keyword>
<name>A0A4D6Y5I2_9GAMM</name>
<dbReference type="InterPro" id="IPR050570">
    <property type="entry name" value="Cell_wall_metabolism_enzyme"/>
</dbReference>
<accession>A0A4D6Y5I2</accession>
<reference evidence="11 12" key="2">
    <citation type="submission" date="2019-05" db="EMBL/GenBank/DDBJ databases">
        <title>Genome evolution of the obligate endosymbiont Buchnera aphidicola.</title>
        <authorList>
            <person name="Moran N.A."/>
        </authorList>
    </citation>
    <scope>NUCLEOTIDE SEQUENCE [LARGE SCALE GENOMIC DNA]</scope>
    <source>
        <strain evidence="11 12">Mst</strain>
    </source>
</reference>
<dbReference type="InterPro" id="IPR045834">
    <property type="entry name" value="Csd3_N2"/>
</dbReference>
<evidence type="ECO:0000256" key="4">
    <source>
        <dbReference type="ARBA" id="ARBA00022670"/>
    </source>
</evidence>
<evidence type="ECO:0000256" key="6">
    <source>
        <dbReference type="ARBA" id="ARBA00022801"/>
    </source>
</evidence>
<evidence type="ECO:0000259" key="10">
    <source>
        <dbReference type="PROSITE" id="PS51782"/>
    </source>
</evidence>
<dbReference type="Proteomes" id="UP000298673">
    <property type="component" value="Chromosome"/>
</dbReference>
<dbReference type="RefSeq" id="WP_158343582.1">
    <property type="nucleotide sequence ID" value="NZ_CP034861.1"/>
</dbReference>
<dbReference type="NCBIfam" id="NF008652">
    <property type="entry name" value="PRK11649.1"/>
    <property type="match status" value="1"/>
</dbReference>